<gene>
    <name evidence="5" type="ORF">AO353_14710</name>
</gene>
<evidence type="ECO:0000313" key="6">
    <source>
        <dbReference type="Proteomes" id="UP000066487"/>
    </source>
</evidence>
<dbReference type="OrthoDB" id="2547276at2"/>
<dbReference type="Pfam" id="PF12833">
    <property type="entry name" value="HTH_18"/>
    <property type="match status" value="1"/>
</dbReference>
<evidence type="ECO:0000256" key="3">
    <source>
        <dbReference type="ARBA" id="ARBA00023163"/>
    </source>
</evidence>
<dbReference type="PRINTS" id="PR00032">
    <property type="entry name" value="HTHARAC"/>
</dbReference>
<sequence>MTLEVVPAALYSMRNVKPILADGSSSILHKTLETNLENKAIYIATPLIVYIKQGKQIIRDYDAMANVVDENHLIFLSKGVYTVSDYVTGSDIFEAVLLFFDDKLIAKYLSRAVGTGNSHTDGLQKNVHGTYTLHANEQIQRYIDSLNYVYKGAEGSDALLELKLLELLHLIAIQDKSFRFLRELSCGGSRKRRLITDFMEQYYSHKLKIEDYALLTGRSVSTFIRDFRRSYNTTPNRWIIEKKVDIAHQLLTAKNYSVTDAAAEVGYENTSHFIKVYKQRYGVTPKKAKTFAAEL</sequence>
<dbReference type="InterPro" id="IPR018062">
    <property type="entry name" value="HTH_AraC-typ_CS"/>
</dbReference>
<accession>A0A0N9WD98</accession>
<dbReference type="Gene3D" id="1.10.10.60">
    <property type="entry name" value="Homeodomain-like"/>
    <property type="match status" value="1"/>
</dbReference>
<dbReference type="InterPro" id="IPR054015">
    <property type="entry name" value="ExsA-like_N"/>
</dbReference>
<keyword evidence="2" id="KW-0238">DNA-binding</keyword>
<evidence type="ECO:0000256" key="1">
    <source>
        <dbReference type="ARBA" id="ARBA00023015"/>
    </source>
</evidence>
<dbReference type="InterPro" id="IPR018060">
    <property type="entry name" value="HTH_AraC"/>
</dbReference>
<reference evidence="5 6" key="2">
    <citation type="journal article" date="2018" name="Nature">
        <title>Mutant phenotypes for thousands of bacterial genes of unknown function.</title>
        <authorList>
            <person name="Price M.N."/>
            <person name="Wetmore K.M."/>
            <person name="Waters R.J."/>
            <person name="Callaghan M."/>
            <person name="Ray J."/>
            <person name="Liu H."/>
            <person name="Kuehl J.V."/>
            <person name="Melnyk R.A."/>
            <person name="Lamson J.S."/>
            <person name="Suh Y."/>
            <person name="Carlson H.K."/>
            <person name="Esquivel Z."/>
            <person name="Sadeeshkumar H."/>
            <person name="Chakraborty R."/>
            <person name="Zane G.M."/>
            <person name="Rubin B.E."/>
            <person name="Wall J.D."/>
            <person name="Visel A."/>
            <person name="Bristow J."/>
            <person name="Blow M.J."/>
            <person name="Arkin A.P."/>
            <person name="Deutschbauer A.M."/>
        </authorList>
    </citation>
    <scope>NUCLEOTIDE SEQUENCE [LARGE SCALE GENOMIC DNA]</scope>
    <source>
        <strain evidence="5 6">FW300-N2E3</strain>
    </source>
</reference>
<dbReference type="Proteomes" id="UP000066487">
    <property type="component" value="Chromosome"/>
</dbReference>
<dbReference type="GO" id="GO:0043565">
    <property type="term" value="F:sequence-specific DNA binding"/>
    <property type="evidence" value="ECO:0007669"/>
    <property type="project" value="InterPro"/>
</dbReference>
<dbReference type="GO" id="GO:0009893">
    <property type="term" value="P:positive regulation of metabolic process"/>
    <property type="evidence" value="ECO:0007669"/>
    <property type="project" value="UniProtKB-ARBA"/>
</dbReference>
<evidence type="ECO:0000259" key="4">
    <source>
        <dbReference type="PROSITE" id="PS01124"/>
    </source>
</evidence>
<dbReference type="EMBL" id="CP012830">
    <property type="protein sequence ID" value="ALI02271.1"/>
    <property type="molecule type" value="Genomic_DNA"/>
</dbReference>
<reference evidence="6" key="1">
    <citation type="submission" date="2015-09" db="EMBL/GenBank/DDBJ databases">
        <title>Whole genome sequence of Pseudomonas fluorescens FW300-N2E3.</title>
        <authorList>
            <person name="Ray J."/>
            <person name="Melnyk R."/>
            <person name="Deutschbauer A."/>
        </authorList>
    </citation>
    <scope>NUCLEOTIDE SEQUENCE [LARGE SCALE GENOMIC DNA]</scope>
    <source>
        <strain evidence="6">FW300-N2E3</strain>
    </source>
</reference>
<organism evidence="5 6">
    <name type="scientific">Pseudomonas fluorescens</name>
    <dbReference type="NCBI Taxonomy" id="294"/>
    <lineage>
        <taxon>Bacteria</taxon>
        <taxon>Pseudomonadati</taxon>
        <taxon>Pseudomonadota</taxon>
        <taxon>Gammaproteobacteria</taxon>
        <taxon>Pseudomonadales</taxon>
        <taxon>Pseudomonadaceae</taxon>
        <taxon>Pseudomonas</taxon>
    </lineage>
</organism>
<dbReference type="GO" id="GO:0003700">
    <property type="term" value="F:DNA-binding transcription factor activity"/>
    <property type="evidence" value="ECO:0007669"/>
    <property type="project" value="InterPro"/>
</dbReference>
<dbReference type="InterPro" id="IPR020449">
    <property type="entry name" value="Tscrpt_reg_AraC-type_HTH"/>
</dbReference>
<feature type="domain" description="HTH araC/xylS-type" evidence="4">
    <location>
        <begin position="193"/>
        <end position="291"/>
    </location>
</feature>
<dbReference type="RefSeq" id="WP_054595609.1">
    <property type="nucleotide sequence ID" value="NZ_CP012830.1"/>
</dbReference>
<proteinExistence type="predicted"/>
<dbReference type="PANTHER" id="PTHR43280">
    <property type="entry name" value="ARAC-FAMILY TRANSCRIPTIONAL REGULATOR"/>
    <property type="match status" value="1"/>
</dbReference>
<dbReference type="PROSITE" id="PS00041">
    <property type="entry name" value="HTH_ARAC_FAMILY_1"/>
    <property type="match status" value="1"/>
</dbReference>
<evidence type="ECO:0000256" key="2">
    <source>
        <dbReference type="ARBA" id="ARBA00023125"/>
    </source>
</evidence>
<dbReference type="AlphaFoldDB" id="A0A0N9WD98"/>
<dbReference type="SMART" id="SM00342">
    <property type="entry name" value="HTH_ARAC"/>
    <property type="match status" value="1"/>
</dbReference>
<keyword evidence="1" id="KW-0805">Transcription regulation</keyword>
<dbReference type="InterPro" id="IPR009057">
    <property type="entry name" value="Homeodomain-like_sf"/>
</dbReference>
<dbReference type="PANTHER" id="PTHR43280:SF2">
    <property type="entry name" value="HTH-TYPE TRANSCRIPTIONAL REGULATOR EXSA"/>
    <property type="match status" value="1"/>
</dbReference>
<dbReference type="PROSITE" id="PS01124">
    <property type="entry name" value="HTH_ARAC_FAMILY_2"/>
    <property type="match status" value="1"/>
</dbReference>
<protein>
    <submittedName>
        <fullName evidence="5">Transcriptional regulator</fullName>
    </submittedName>
</protein>
<dbReference type="Pfam" id="PF22200">
    <property type="entry name" value="ExsA_N"/>
    <property type="match status" value="1"/>
</dbReference>
<evidence type="ECO:0000313" key="5">
    <source>
        <dbReference type="EMBL" id="ALI02271.1"/>
    </source>
</evidence>
<name>A0A0N9WD98_PSEFL</name>
<keyword evidence="3" id="KW-0804">Transcription</keyword>
<dbReference type="SUPFAM" id="SSF46689">
    <property type="entry name" value="Homeodomain-like"/>
    <property type="match status" value="2"/>
</dbReference>